<evidence type="ECO:0000256" key="3">
    <source>
        <dbReference type="ARBA" id="ARBA00022630"/>
    </source>
</evidence>
<feature type="domain" description="FAD dependent oxidoreductase" evidence="11">
    <location>
        <begin position="246"/>
        <end position="588"/>
    </location>
</feature>
<sequence>MAPLTPARLRLAEDGTPFSLDYGDVYYSSDGGLPEAVHTFLHGNGLPARLHGAGTFTIVETGFGTGLNFLATWDAWRALAPAGARLHFVSVEKHPLAPADLEAVHRRWPELLPLARALAARYPPLIPGFHRRHFEKGGVTLTLCFGEAAAMLSALEARVDAFYLDGFAPAKNPAMWSEAVFEALARLAAPGATAATYTVAGEVRRRLAAAGFEVIKQPGFGRKREMLVARFSGQGAVDRRPTARQVIVIGAGLAGTACAERLAARGFCVDLVERHPGAAAEASANPAGVLRPALSPRWNSQTRLTCAASAYAIAHLETLAQQHTGLVWGATGVLQIARGPRHLRQLSEAMERLRLPANFARLVDVQEGARLAGVRVSGPGVWYAEAGWAKAGSVCEARLDAAGSGVRRVFGREAVQLDWRDGTWQARSAEGALIAEAPVAVLANGTGVRRFPAAVALPLRPVRGQSTLLPARAQRPLTAAVCREGCITPAHDGFHCLGATFGENDPDPRVRVEDHADNLRRLARMLPGYAEGWNPATLQGWVGFRAVSADRLPILGPLDAERGLYVCTGLGARGLTWSALAGELIASWVSGDPLPLERSLLQALGPDRFSSDRVWESA</sequence>
<dbReference type="SUPFAM" id="SSF51905">
    <property type="entry name" value="FAD/NAD(P)-binding domain"/>
    <property type="match status" value="1"/>
</dbReference>
<evidence type="ECO:0000313" key="13">
    <source>
        <dbReference type="EMBL" id="TXF11872.1"/>
    </source>
</evidence>
<comment type="function">
    <text evidence="10">Catalyzes the last two steps in the biosynthesis of 5-methylaminomethyl-2-thiouridine (mnm(5)s(2)U) at the wobble position (U34) in tRNA. Catalyzes the FAD-dependent demodification of cmnm(5)s(2)U34 to nm(5)s(2)U34, followed by the transfer of a methyl group from S-adenosyl-L-methionine to nm(5)s(2)U34, to form mnm(5)s(2)U34.</text>
</comment>
<dbReference type="OrthoDB" id="9786494at2"/>
<proteinExistence type="inferred from homology"/>
<evidence type="ECO:0000256" key="4">
    <source>
        <dbReference type="ARBA" id="ARBA00022679"/>
    </source>
</evidence>
<feature type="domain" description="MnmC-like methyltransferase" evidence="12">
    <location>
        <begin position="111"/>
        <end position="230"/>
    </location>
</feature>
<evidence type="ECO:0000259" key="12">
    <source>
        <dbReference type="Pfam" id="PF05430"/>
    </source>
</evidence>
<dbReference type="InParanoid" id="A0A5C7ELA6"/>
<comment type="subcellular location">
    <subcellularLocation>
        <location evidence="10">Cytoplasm</location>
    </subcellularLocation>
</comment>
<keyword evidence="14" id="KW-1185">Reference proteome</keyword>
<dbReference type="GO" id="GO:0050660">
    <property type="term" value="F:flavin adenine dinucleotide binding"/>
    <property type="evidence" value="ECO:0007669"/>
    <property type="project" value="UniProtKB-UniRule"/>
</dbReference>
<dbReference type="InterPro" id="IPR017610">
    <property type="entry name" value="tRNA_S-uridine_synth_MnmC_C"/>
</dbReference>
<dbReference type="GO" id="GO:0016645">
    <property type="term" value="F:oxidoreductase activity, acting on the CH-NH group of donors"/>
    <property type="evidence" value="ECO:0007669"/>
    <property type="project" value="InterPro"/>
</dbReference>
<dbReference type="PANTHER" id="PTHR13847">
    <property type="entry name" value="SARCOSINE DEHYDROGENASE-RELATED"/>
    <property type="match status" value="1"/>
</dbReference>
<dbReference type="GO" id="GO:0032259">
    <property type="term" value="P:methylation"/>
    <property type="evidence" value="ECO:0007669"/>
    <property type="project" value="UniProtKB-KW"/>
</dbReference>
<dbReference type="SUPFAM" id="SSF54373">
    <property type="entry name" value="FAD-linked reductases, C-terminal domain"/>
    <property type="match status" value="1"/>
</dbReference>
<dbReference type="Pfam" id="PF01266">
    <property type="entry name" value="DAO"/>
    <property type="match status" value="1"/>
</dbReference>
<evidence type="ECO:0000256" key="8">
    <source>
        <dbReference type="ARBA" id="ARBA00023002"/>
    </source>
</evidence>
<evidence type="ECO:0000256" key="6">
    <source>
        <dbReference type="ARBA" id="ARBA00022694"/>
    </source>
</evidence>
<evidence type="ECO:0000256" key="9">
    <source>
        <dbReference type="ARBA" id="ARBA00023268"/>
    </source>
</evidence>
<dbReference type="InterPro" id="IPR023032">
    <property type="entry name" value="tRNA_MAMT_biosynth_bifunc_MnmC"/>
</dbReference>
<dbReference type="InterPro" id="IPR008471">
    <property type="entry name" value="MnmC-like_methylTransf"/>
</dbReference>
<dbReference type="EC" id="1.5.-.-" evidence="10"/>
<dbReference type="NCBIfam" id="NF002481">
    <property type="entry name" value="PRK01747.1-2"/>
    <property type="match status" value="1"/>
</dbReference>
<dbReference type="Pfam" id="PF05430">
    <property type="entry name" value="Methyltransf_30"/>
    <property type="match status" value="1"/>
</dbReference>
<dbReference type="InterPro" id="IPR047785">
    <property type="entry name" value="tRNA_MNMC2"/>
</dbReference>
<comment type="catalytic activity">
    <reaction evidence="10">
        <text>5-aminomethyl-2-thiouridine(34) in tRNA + S-adenosyl-L-methionine = 5-methylaminomethyl-2-thiouridine(34) in tRNA + S-adenosyl-L-homocysteine + H(+)</text>
        <dbReference type="Rhea" id="RHEA:19569"/>
        <dbReference type="Rhea" id="RHEA-COMP:10195"/>
        <dbReference type="Rhea" id="RHEA-COMP:10197"/>
        <dbReference type="ChEBI" id="CHEBI:15378"/>
        <dbReference type="ChEBI" id="CHEBI:57856"/>
        <dbReference type="ChEBI" id="CHEBI:59789"/>
        <dbReference type="ChEBI" id="CHEBI:74454"/>
        <dbReference type="ChEBI" id="CHEBI:74455"/>
        <dbReference type="EC" id="2.1.1.61"/>
    </reaction>
</comment>
<keyword evidence="8 10" id="KW-0560">Oxidoreductase</keyword>
<keyword evidence="5 10" id="KW-0949">S-adenosyl-L-methionine</keyword>
<keyword evidence="9 10" id="KW-0511">Multifunctional enzyme</keyword>
<comment type="similarity">
    <text evidence="10">In the C-terminal section; belongs to the DAO family.</text>
</comment>
<accession>A0A5C7ELA6</accession>
<dbReference type="FunCoup" id="A0A5C7ELA6">
    <property type="interactions" value="79"/>
</dbReference>
<dbReference type="InterPro" id="IPR006076">
    <property type="entry name" value="FAD-dep_OxRdtase"/>
</dbReference>
<keyword evidence="3 10" id="KW-0285">Flavoprotein</keyword>
<feature type="region of interest" description="FAD-dependent cmnm(5)s(2)U34 oxidoreductase" evidence="10">
    <location>
        <begin position="249"/>
        <end position="618"/>
    </location>
</feature>
<keyword evidence="4 10" id="KW-0808">Transferase</keyword>
<dbReference type="NCBIfam" id="NF002483">
    <property type="entry name" value="PRK01747.1-4"/>
    <property type="match status" value="1"/>
</dbReference>
<evidence type="ECO:0000256" key="7">
    <source>
        <dbReference type="ARBA" id="ARBA00022827"/>
    </source>
</evidence>
<dbReference type="NCBIfam" id="TIGR03197">
    <property type="entry name" value="MnmC_Cterm"/>
    <property type="match status" value="1"/>
</dbReference>
<dbReference type="Gene3D" id="3.50.50.60">
    <property type="entry name" value="FAD/NAD(P)-binding domain"/>
    <property type="match status" value="1"/>
</dbReference>
<dbReference type="InterPro" id="IPR036188">
    <property type="entry name" value="FAD/NAD-bd_sf"/>
</dbReference>
<dbReference type="GO" id="GO:0005737">
    <property type="term" value="C:cytoplasm"/>
    <property type="evidence" value="ECO:0007669"/>
    <property type="project" value="UniProtKB-SubCell"/>
</dbReference>
<evidence type="ECO:0000259" key="11">
    <source>
        <dbReference type="Pfam" id="PF01266"/>
    </source>
</evidence>
<keyword evidence="2 10" id="KW-0489">Methyltransferase</keyword>
<dbReference type="HAMAP" id="MF_01102">
    <property type="entry name" value="MnmC"/>
    <property type="match status" value="1"/>
</dbReference>
<dbReference type="GO" id="GO:0002098">
    <property type="term" value="P:tRNA wobble uridine modification"/>
    <property type="evidence" value="ECO:0007669"/>
    <property type="project" value="TreeGrafter"/>
</dbReference>
<dbReference type="SUPFAM" id="SSF53335">
    <property type="entry name" value="S-adenosyl-L-methionine-dependent methyltransferases"/>
    <property type="match status" value="1"/>
</dbReference>
<dbReference type="GO" id="GO:0004808">
    <property type="term" value="F:tRNA (5-methylaminomethyl-2-thiouridylate)(34)-methyltransferase activity"/>
    <property type="evidence" value="ECO:0007669"/>
    <property type="project" value="UniProtKB-EC"/>
</dbReference>
<comment type="caution">
    <text evidence="13">The sequence shown here is derived from an EMBL/GenBank/DDBJ whole genome shotgun (WGS) entry which is preliminary data.</text>
</comment>
<dbReference type="PANTHER" id="PTHR13847:SF283">
    <property type="entry name" value="TRNA 5-METHYLAMINOMETHYL-2-THIOURIDINE BIOSYNTHESIS BIFUNCTIONAL PROTEIN MNMC"/>
    <property type="match status" value="1"/>
</dbReference>
<comment type="cofactor">
    <cofactor evidence="10">
        <name>FAD</name>
        <dbReference type="ChEBI" id="CHEBI:57692"/>
    </cofactor>
</comment>
<feature type="region of interest" description="tRNA (mnm(5)s(2)U34)-methyltransferase" evidence="10">
    <location>
        <begin position="1"/>
        <end position="232"/>
    </location>
</feature>
<keyword evidence="7 10" id="KW-0274">FAD</keyword>
<reference evidence="13 14" key="1">
    <citation type="submission" date="2019-08" db="EMBL/GenBank/DDBJ databases">
        <title>Pelomicrobium methylotrophicum gen. nov., sp. nov. a moderately thermophilic, facultatively anaerobic, lithoautotrophic and methylotrophic bacterium isolated from a terrestrial mud volcano.</title>
        <authorList>
            <person name="Slobodkina G.B."/>
            <person name="Merkel A.Y."/>
            <person name="Slobodkin A.I."/>
        </authorList>
    </citation>
    <scope>NUCLEOTIDE SEQUENCE [LARGE SCALE GENOMIC DNA]</scope>
    <source>
        <strain evidence="13 14">SM250</strain>
    </source>
</reference>
<comment type="similarity">
    <text evidence="10">In the N-terminal section; belongs to the methyltransferase superfamily. tRNA (mnm(5)s(2)U34)-methyltransferase family.</text>
</comment>
<evidence type="ECO:0000256" key="1">
    <source>
        <dbReference type="ARBA" id="ARBA00022490"/>
    </source>
</evidence>
<evidence type="ECO:0000256" key="10">
    <source>
        <dbReference type="HAMAP-Rule" id="MF_01102"/>
    </source>
</evidence>
<keyword evidence="6 10" id="KW-0819">tRNA processing</keyword>
<dbReference type="EC" id="2.1.1.61" evidence="10"/>
<dbReference type="Gene3D" id="3.40.50.150">
    <property type="entry name" value="Vaccinia Virus protein VP39"/>
    <property type="match status" value="1"/>
</dbReference>
<dbReference type="NCBIfam" id="NF033855">
    <property type="entry name" value="tRNA_MNMC2"/>
    <property type="match status" value="1"/>
</dbReference>
<dbReference type="Gene3D" id="3.30.9.10">
    <property type="entry name" value="D-Amino Acid Oxidase, subunit A, domain 2"/>
    <property type="match status" value="1"/>
</dbReference>
<evidence type="ECO:0000256" key="5">
    <source>
        <dbReference type="ARBA" id="ARBA00022691"/>
    </source>
</evidence>
<protein>
    <recommendedName>
        <fullName evidence="10">tRNA 5-methylaminomethyl-2-thiouridine biosynthesis bifunctional protein MnmC</fullName>
        <shortName evidence="10">tRNA mnm(5)s(2)U biosynthesis bifunctional protein</shortName>
    </recommendedName>
    <domain>
        <recommendedName>
            <fullName evidence="10">tRNA (mnm(5)s(2)U34)-methyltransferase</fullName>
            <ecNumber evidence="10">2.1.1.61</ecNumber>
        </recommendedName>
    </domain>
    <domain>
        <recommendedName>
            <fullName evidence="10">FAD-dependent cmnm(5)s(2)U34 oxidoreductase</fullName>
            <ecNumber evidence="10">1.5.-.-</ecNumber>
        </recommendedName>
    </domain>
</protein>
<gene>
    <name evidence="10 13" type="primary">mnmC</name>
    <name evidence="13" type="ORF">FR698_08380</name>
</gene>
<dbReference type="EMBL" id="VPFL01000010">
    <property type="protein sequence ID" value="TXF11872.1"/>
    <property type="molecule type" value="Genomic_DNA"/>
</dbReference>
<dbReference type="InterPro" id="IPR029063">
    <property type="entry name" value="SAM-dependent_MTases_sf"/>
</dbReference>
<organism evidence="13 14">
    <name type="scientific">Pelomicrobium methylotrophicum</name>
    <dbReference type="NCBI Taxonomy" id="2602750"/>
    <lineage>
        <taxon>Bacteria</taxon>
        <taxon>Pseudomonadati</taxon>
        <taxon>Pseudomonadota</taxon>
        <taxon>Hydrogenophilia</taxon>
        <taxon>Hydrogenophilia incertae sedis</taxon>
        <taxon>Pelomicrobium</taxon>
    </lineage>
</organism>
<dbReference type="Proteomes" id="UP000321201">
    <property type="component" value="Unassembled WGS sequence"/>
</dbReference>
<evidence type="ECO:0000313" key="14">
    <source>
        <dbReference type="Proteomes" id="UP000321201"/>
    </source>
</evidence>
<name>A0A5C7ELA6_9PROT</name>
<evidence type="ECO:0000256" key="2">
    <source>
        <dbReference type="ARBA" id="ARBA00022603"/>
    </source>
</evidence>
<keyword evidence="1 10" id="KW-0963">Cytoplasm</keyword>
<dbReference type="AlphaFoldDB" id="A0A5C7ELA6"/>